<evidence type="ECO:0000259" key="1">
    <source>
        <dbReference type="PROSITE" id="PS51186"/>
    </source>
</evidence>
<dbReference type="Gene3D" id="3.40.630.30">
    <property type="match status" value="1"/>
</dbReference>
<dbReference type="InterPro" id="IPR016181">
    <property type="entry name" value="Acyl_CoA_acyltransferase"/>
</dbReference>
<accession>A0A7M3SBE2</accession>
<keyword evidence="3" id="KW-1185">Reference proteome</keyword>
<dbReference type="GO" id="GO:0016747">
    <property type="term" value="F:acyltransferase activity, transferring groups other than amino-acyl groups"/>
    <property type="evidence" value="ECO:0007669"/>
    <property type="project" value="InterPro"/>
</dbReference>
<dbReference type="EMBL" id="AP023368">
    <property type="protein sequence ID" value="BCK01910.1"/>
    <property type="molecule type" value="Genomic_DNA"/>
</dbReference>
<sequence>MVQVKEIKDSNKLSEIYEIWEKVFGISRTVHNYDISNNYIILYEGLKEDTPIGAALIKPSGEDCYIENLAIIEEKRNQQNGEFLLRFAVDKGFQSEFHKVYAVTKENQGGLFEKVGFLKTYDDKIQQNMIKYEINPENFYRKCNH</sequence>
<reference evidence="2 3" key="2">
    <citation type="submission" date="2020-08" db="EMBL/GenBank/DDBJ databases">
        <authorList>
            <person name="Ueki A."/>
            <person name="Tonouchi A."/>
        </authorList>
    </citation>
    <scope>NUCLEOTIDE SEQUENCE [LARGE SCALE GENOMIC DNA]</scope>
    <source>
        <strain evidence="2 3">CTTW</strain>
    </source>
</reference>
<dbReference type="AlphaFoldDB" id="A0A7M3SBE2"/>
<dbReference type="SUPFAM" id="SSF55729">
    <property type="entry name" value="Acyl-CoA N-acyltransferases (Nat)"/>
    <property type="match status" value="1"/>
</dbReference>
<dbReference type="KEGG" id="acht:bsdcttw_49500"/>
<dbReference type="Pfam" id="PF00583">
    <property type="entry name" value="Acetyltransf_1"/>
    <property type="match status" value="1"/>
</dbReference>
<name>A0A7M3SBE2_9FIRM</name>
<reference evidence="2 3" key="1">
    <citation type="submission" date="2020-08" db="EMBL/GenBank/DDBJ databases">
        <title>Draft genome sequencing of an Anaerocolumna strain isolated from anoxic soil subjected to BSD treatment.</title>
        <authorList>
            <person name="Uek A."/>
            <person name="Tonouchi A."/>
        </authorList>
    </citation>
    <scope>NUCLEOTIDE SEQUENCE [LARGE SCALE GENOMIC DNA]</scope>
    <source>
        <strain evidence="2 3">CTTW</strain>
    </source>
</reference>
<feature type="domain" description="N-acetyltransferase" evidence="1">
    <location>
        <begin position="2"/>
        <end position="137"/>
    </location>
</feature>
<gene>
    <name evidence="2" type="ORF">bsdcttw_49500</name>
</gene>
<dbReference type="InterPro" id="IPR000182">
    <property type="entry name" value="GNAT_dom"/>
</dbReference>
<dbReference type="Proteomes" id="UP000515703">
    <property type="component" value="Chromosome"/>
</dbReference>
<evidence type="ECO:0000313" key="3">
    <source>
        <dbReference type="Proteomes" id="UP000515703"/>
    </source>
</evidence>
<organism evidence="2 3">
    <name type="scientific">Anaerocolumna chitinilytica</name>
    <dbReference type="NCBI Taxonomy" id="1727145"/>
    <lineage>
        <taxon>Bacteria</taxon>
        <taxon>Bacillati</taxon>
        <taxon>Bacillota</taxon>
        <taxon>Clostridia</taxon>
        <taxon>Lachnospirales</taxon>
        <taxon>Lachnospiraceae</taxon>
        <taxon>Anaerocolumna</taxon>
    </lineage>
</organism>
<evidence type="ECO:0000313" key="2">
    <source>
        <dbReference type="EMBL" id="BCK01910.1"/>
    </source>
</evidence>
<protein>
    <recommendedName>
        <fullName evidence="1">N-acetyltransferase domain-containing protein</fullName>
    </recommendedName>
</protein>
<dbReference type="RefSeq" id="WP_185257430.1">
    <property type="nucleotide sequence ID" value="NZ_AP023368.1"/>
</dbReference>
<proteinExistence type="predicted"/>
<dbReference type="CDD" id="cd04301">
    <property type="entry name" value="NAT_SF"/>
    <property type="match status" value="1"/>
</dbReference>
<dbReference type="PROSITE" id="PS51186">
    <property type="entry name" value="GNAT"/>
    <property type="match status" value="1"/>
</dbReference>